<sequence length="417" mass="44518">MLLRLALRVASLAAKFGLTIAIARELGFAAVGEYGLAVATSVIASKLGGLGFSAELNREMSGHRPADAIRTARSLRKLYVAFYLLVGTGLLLALVCGRHLDLPANKLLYGLIFLVAVSEHYALEVNAYLFSLHLSRAASGMLFSRTGGWAIVASAGLMCGVFSSIGIVLVLWLLTNVFVIVGAWALLSRIPAQPALNEIMPTRSMFSWKETWMAGAPFYVGGVLLAGLQYAERFVASIALPAAEVGRYVFVWSIANAVQTIAYATVNVTAGPRLARAAVDAKADWSGVFLKSLRDTIVIGVSVAVGIACVSPIIFRMTNETLNPTILFLLAILLASFLLRAVGDLLWSAAIARRARRHIVITMFSAAALASPLAWWLIPRLGVTGVAIAHALASVSVLIALWWAQRQAEEKVGVSDA</sequence>
<dbReference type="InterPro" id="IPR050833">
    <property type="entry name" value="Poly_Biosynth_Transport"/>
</dbReference>
<keyword evidence="3 6" id="KW-0812">Transmembrane</keyword>
<keyword evidence="5 6" id="KW-0472">Membrane</keyword>
<protein>
    <submittedName>
        <fullName evidence="7">Polysaccharide biosynthesis protein</fullName>
    </submittedName>
</protein>
<keyword evidence="8" id="KW-1185">Reference proteome</keyword>
<evidence type="ECO:0000256" key="3">
    <source>
        <dbReference type="ARBA" id="ARBA00022692"/>
    </source>
</evidence>
<keyword evidence="4 6" id="KW-1133">Transmembrane helix</keyword>
<dbReference type="GO" id="GO:0005886">
    <property type="term" value="C:plasma membrane"/>
    <property type="evidence" value="ECO:0007669"/>
    <property type="project" value="UniProtKB-SubCell"/>
</dbReference>
<comment type="caution">
    <text evidence="7">The sequence shown here is derived from an EMBL/GenBank/DDBJ whole genome shotgun (WGS) entry which is preliminary data.</text>
</comment>
<dbReference type="Proteomes" id="UP000055019">
    <property type="component" value="Unassembled WGS sequence"/>
</dbReference>
<name>A0A158KN35_9BURK</name>
<dbReference type="PANTHER" id="PTHR30250">
    <property type="entry name" value="PST FAMILY PREDICTED COLANIC ACID TRANSPORTER"/>
    <property type="match status" value="1"/>
</dbReference>
<feature type="transmembrane region" description="Helical" evidence="6">
    <location>
        <begin position="142"/>
        <end position="163"/>
    </location>
</feature>
<feature type="transmembrane region" description="Helical" evidence="6">
    <location>
        <begin position="78"/>
        <end position="95"/>
    </location>
</feature>
<feature type="transmembrane region" description="Helical" evidence="6">
    <location>
        <begin position="359"/>
        <end position="378"/>
    </location>
</feature>
<feature type="transmembrane region" description="Helical" evidence="6">
    <location>
        <begin position="250"/>
        <end position="275"/>
    </location>
</feature>
<evidence type="ECO:0000313" key="7">
    <source>
        <dbReference type="EMBL" id="SAL82547.1"/>
    </source>
</evidence>
<dbReference type="RefSeq" id="WP_061150531.1">
    <property type="nucleotide sequence ID" value="NZ_FCOM02000042.1"/>
</dbReference>
<reference evidence="7" key="1">
    <citation type="submission" date="2016-01" db="EMBL/GenBank/DDBJ databases">
        <authorList>
            <person name="Peeters C."/>
        </authorList>
    </citation>
    <scope>NUCLEOTIDE SEQUENCE [LARGE SCALE GENOMIC DNA]</scope>
    <source>
        <strain evidence="7">LMG 29317</strain>
    </source>
</reference>
<dbReference type="OrthoDB" id="9079885at2"/>
<evidence type="ECO:0000256" key="5">
    <source>
        <dbReference type="ARBA" id="ARBA00023136"/>
    </source>
</evidence>
<gene>
    <name evidence="7" type="ORF">AWB74_06302</name>
</gene>
<evidence type="ECO:0000313" key="8">
    <source>
        <dbReference type="Proteomes" id="UP000055019"/>
    </source>
</evidence>
<evidence type="ECO:0000256" key="2">
    <source>
        <dbReference type="ARBA" id="ARBA00022475"/>
    </source>
</evidence>
<comment type="subcellular location">
    <subcellularLocation>
        <location evidence="1">Cell membrane</location>
        <topology evidence="1">Multi-pass membrane protein</topology>
    </subcellularLocation>
</comment>
<dbReference type="AlphaFoldDB" id="A0A158KN35"/>
<evidence type="ECO:0000256" key="1">
    <source>
        <dbReference type="ARBA" id="ARBA00004651"/>
    </source>
</evidence>
<accession>A0A158KN35</accession>
<feature type="transmembrane region" description="Helical" evidence="6">
    <location>
        <begin position="326"/>
        <end position="347"/>
    </location>
</feature>
<feature type="transmembrane region" description="Helical" evidence="6">
    <location>
        <begin position="384"/>
        <end position="404"/>
    </location>
</feature>
<organism evidence="7 8">
    <name type="scientific">Caballeronia arvi</name>
    <dbReference type="NCBI Taxonomy" id="1777135"/>
    <lineage>
        <taxon>Bacteria</taxon>
        <taxon>Pseudomonadati</taxon>
        <taxon>Pseudomonadota</taxon>
        <taxon>Betaproteobacteria</taxon>
        <taxon>Burkholderiales</taxon>
        <taxon>Burkholderiaceae</taxon>
        <taxon>Caballeronia</taxon>
    </lineage>
</organism>
<dbReference type="EMBL" id="FCOM02000042">
    <property type="protein sequence ID" value="SAL82547.1"/>
    <property type="molecule type" value="Genomic_DNA"/>
</dbReference>
<evidence type="ECO:0000256" key="4">
    <source>
        <dbReference type="ARBA" id="ARBA00022989"/>
    </source>
</evidence>
<feature type="transmembrane region" description="Helical" evidence="6">
    <location>
        <begin position="296"/>
        <end position="314"/>
    </location>
</feature>
<feature type="transmembrane region" description="Helical" evidence="6">
    <location>
        <begin position="211"/>
        <end position="230"/>
    </location>
</feature>
<dbReference type="PANTHER" id="PTHR30250:SF11">
    <property type="entry name" value="O-ANTIGEN TRANSPORTER-RELATED"/>
    <property type="match status" value="1"/>
</dbReference>
<proteinExistence type="predicted"/>
<feature type="transmembrane region" description="Helical" evidence="6">
    <location>
        <begin position="107"/>
        <end position="130"/>
    </location>
</feature>
<feature type="transmembrane region" description="Helical" evidence="6">
    <location>
        <begin position="169"/>
        <end position="190"/>
    </location>
</feature>
<evidence type="ECO:0000256" key="6">
    <source>
        <dbReference type="SAM" id="Phobius"/>
    </source>
</evidence>
<keyword evidence="2" id="KW-1003">Cell membrane</keyword>